<proteinExistence type="predicted"/>
<reference evidence="1 2" key="1">
    <citation type="journal article" date="2013" name="Int. J. Syst. Evol. Microbiol.">
        <title>Ilumatobacter nonamiense sp. nov. and Ilumatobacter coccineum sp. nov., isolated from seashore sand.</title>
        <authorList>
            <person name="Matsumoto A."/>
            <person name="Kasai H."/>
            <person name="Matsuo Y."/>
            <person name="Shizuri Y."/>
            <person name="Ichikawa N."/>
            <person name="Fujita N."/>
            <person name="Omura S."/>
            <person name="Takahashi Y."/>
        </authorList>
    </citation>
    <scope>NUCLEOTIDE SEQUENCE [LARGE SCALE GENOMIC DNA]</scope>
    <source>
        <strain evidence="2">NBRC 103263 / KCTC 29153 / YM16-304</strain>
    </source>
</reference>
<dbReference type="InterPro" id="IPR054221">
    <property type="entry name" value="DUF6941"/>
</dbReference>
<protein>
    <submittedName>
        <fullName evidence="1">Uncharacterized protein</fullName>
    </submittedName>
</protein>
<evidence type="ECO:0000313" key="2">
    <source>
        <dbReference type="Proteomes" id="UP000011863"/>
    </source>
</evidence>
<accession>A0A6C7E7E6</accession>
<dbReference type="EMBL" id="AP012057">
    <property type="protein sequence ID" value="BAN01095.1"/>
    <property type="molecule type" value="Genomic_DNA"/>
</dbReference>
<dbReference type="Pfam" id="PF22091">
    <property type="entry name" value="DUF6941"/>
    <property type="match status" value="1"/>
</dbReference>
<evidence type="ECO:0000313" key="1">
    <source>
        <dbReference type="EMBL" id="BAN01095.1"/>
    </source>
</evidence>
<name>A0A6C7E7E6_ILUCY</name>
<keyword evidence="2" id="KW-1185">Reference proteome</keyword>
<dbReference type="RefSeq" id="WP_015440343.1">
    <property type="nucleotide sequence ID" value="NC_020520.1"/>
</dbReference>
<organism evidence="1 2">
    <name type="scientific">Ilumatobacter coccineus (strain NBRC 103263 / KCTC 29153 / YM16-304)</name>
    <dbReference type="NCBI Taxonomy" id="1313172"/>
    <lineage>
        <taxon>Bacteria</taxon>
        <taxon>Bacillati</taxon>
        <taxon>Actinomycetota</taxon>
        <taxon>Acidimicrobiia</taxon>
        <taxon>Acidimicrobiales</taxon>
        <taxon>Ilumatobacteraceae</taxon>
        <taxon>Ilumatobacter</taxon>
    </lineage>
</organism>
<gene>
    <name evidence="1" type="ORF">YM304_07810</name>
</gene>
<dbReference type="Proteomes" id="UP000011863">
    <property type="component" value="Chromosome"/>
</dbReference>
<dbReference type="KEGG" id="aym:YM304_07810"/>
<dbReference type="AlphaFoldDB" id="A0A6C7E7E6"/>
<sequence length="141" mass="15068">MTARLNALILCDFAQIREGLLFVQSGGLTRLVAPTFPAQFACHVAALVYLPPHEASEAHGMVIKAKAAETATLVATVKVSMHETPPPAGLQPGEGRQVPIVVPLSVISFPSPGEYDLHVEIDDEFAGEISFRVEQRPTPTA</sequence>
<dbReference type="OrthoDB" id="5121469at2"/>